<dbReference type="Pfam" id="PF00106">
    <property type="entry name" value="adh_short"/>
    <property type="match status" value="1"/>
</dbReference>
<keyword evidence="1" id="KW-0560">Oxidoreductase</keyword>
<dbReference type="InterPro" id="IPR036291">
    <property type="entry name" value="NAD(P)-bd_dom_sf"/>
</dbReference>
<dbReference type="SUPFAM" id="SSF51735">
    <property type="entry name" value="NAD(P)-binding Rossmann-fold domains"/>
    <property type="match status" value="1"/>
</dbReference>
<dbReference type="PANTHER" id="PTHR43157:SF35">
    <property type="entry name" value="DEHYDROGENASE_REDUCTASE FAMILY PROTEIN, PUTATIVE-RELATED"/>
    <property type="match status" value="1"/>
</dbReference>
<evidence type="ECO:0000313" key="3">
    <source>
        <dbReference type="Proteomes" id="UP000028045"/>
    </source>
</evidence>
<sequence>MSSGLEADAAGESTVIGALLRAFARRKELPPEFRLEGQTAVITGGNTGLGLEASRQLLKTGLSNLVIGVRSQSRGDAAANLLRDEFPNVEICVWIVDMASYKSVRQFSEQCATLPRIDIVILNAGLMMASYATVTDTGHETIFQVNYLSNVLLAILLLPVLKAKKDVGASRPPVISIIGSDTMYQPEFWPEMKGPVFQQFDKPEGFGSFPRYGATKFLLSFFVSRLAELVNPADVLINIGNPGGTKNTSLGRDASMIFQVFFTVVQFFLMRSLESGASMYLYAVLNSDSVNHGSFFSDWTTKPYPKPWYTEEGQAFRKRLWEETMEELNFAGASAIVQGMRTM</sequence>
<dbReference type="HOGENOM" id="CLU_010194_44_4_1"/>
<dbReference type="Proteomes" id="UP000028045">
    <property type="component" value="Unassembled WGS sequence"/>
</dbReference>
<dbReference type="Gene3D" id="3.40.50.720">
    <property type="entry name" value="NAD(P)-binding Rossmann-like Domain"/>
    <property type="match status" value="1"/>
</dbReference>
<proteinExistence type="predicted"/>
<dbReference type="GO" id="GO:0016491">
    <property type="term" value="F:oxidoreductase activity"/>
    <property type="evidence" value="ECO:0007669"/>
    <property type="project" value="UniProtKB-KW"/>
</dbReference>
<keyword evidence="3" id="KW-1185">Reference proteome</keyword>
<gene>
    <name evidence="2" type="ORF">S7711_07304</name>
</gene>
<accession>A0A084BA20</accession>
<dbReference type="PRINTS" id="PR00081">
    <property type="entry name" value="GDHRDH"/>
</dbReference>
<dbReference type="OrthoDB" id="191139at2759"/>
<evidence type="ECO:0000313" key="2">
    <source>
        <dbReference type="EMBL" id="KEY74399.1"/>
    </source>
</evidence>
<dbReference type="PANTHER" id="PTHR43157">
    <property type="entry name" value="PHOSPHATIDYLINOSITOL-GLYCAN BIOSYNTHESIS CLASS F PROTEIN-RELATED"/>
    <property type="match status" value="1"/>
</dbReference>
<name>A0A084BA20_STACB</name>
<dbReference type="AlphaFoldDB" id="A0A084BA20"/>
<organism evidence="2 3">
    <name type="scientific">Stachybotrys chartarum (strain CBS 109288 / IBT 7711)</name>
    <name type="common">Toxic black mold</name>
    <name type="synonym">Stilbospora chartarum</name>
    <dbReference type="NCBI Taxonomy" id="1280523"/>
    <lineage>
        <taxon>Eukaryota</taxon>
        <taxon>Fungi</taxon>
        <taxon>Dikarya</taxon>
        <taxon>Ascomycota</taxon>
        <taxon>Pezizomycotina</taxon>
        <taxon>Sordariomycetes</taxon>
        <taxon>Hypocreomycetidae</taxon>
        <taxon>Hypocreales</taxon>
        <taxon>Stachybotryaceae</taxon>
        <taxon>Stachybotrys</taxon>
    </lineage>
</organism>
<evidence type="ECO:0000256" key="1">
    <source>
        <dbReference type="ARBA" id="ARBA00023002"/>
    </source>
</evidence>
<dbReference type="InterPro" id="IPR002347">
    <property type="entry name" value="SDR_fam"/>
</dbReference>
<protein>
    <submittedName>
        <fullName evidence="2">Uncharacterized protein</fullName>
    </submittedName>
</protein>
<dbReference type="EMBL" id="KL647604">
    <property type="protein sequence ID" value="KEY74399.1"/>
    <property type="molecule type" value="Genomic_DNA"/>
</dbReference>
<reference evidence="2 3" key="1">
    <citation type="journal article" date="2014" name="BMC Genomics">
        <title>Comparative genome sequencing reveals chemotype-specific gene clusters in the toxigenic black mold Stachybotrys.</title>
        <authorList>
            <person name="Semeiks J."/>
            <person name="Borek D."/>
            <person name="Otwinowski Z."/>
            <person name="Grishin N.V."/>
        </authorList>
    </citation>
    <scope>NUCLEOTIDE SEQUENCE [LARGE SCALE GENOMIC DNA]</scope>
    <source>
        <strain evidence="3">CBS 109288 / IBT 7711</strain>
    </source>
</reference>